<accession>A0A422NZT9</accession>
<dbReference type="EMBL" id="MKGL01000024">
    <property type="protein sequence ID" value="RNF10934.1"/>
    <property type="molecule type" value="Genomic_DNA"/>
</dbReference>
<gene>
    <name evidence="1" type="ORF">TraAM80_01199</name>
</gene>
<keyword evidence="2" id="KW-1185">Reference proteome</keyword>
<dbReference type="RefSeq" id="XP_029241861.1">
    <property type="nucleotide sequence ID" value="XM_029378252.1"/>
</dbReference>
<proteinExistence type="predicted"/>
<evidence type="ECO:0000313" key="2">
    <source>
        <dbReference type="Proteomes" id="UP000283634"/>
    </source>
</evidence>
<comment type="caution">
    <text evidence="1">The sequence shown here is derived from an EMBL/GenBank/DDBJ whole genome shotgun (WGS) entry which is preliminary data.</text>
</comment>
<evidence type="ECO:0000313" key="1">
    <source>
        <dbReference type="EMBL" id="RNF10934.1"/>
    </source>
</evidence>
<organism evidence="1 2">
    <name type="scientific">Trypanosoma rangeli</name>
    <dbReference type="NCBI Taxonomy" id="5698"/>
    <lineage>
        <taxon>Eukaryota</taxon>
        <taxon>Discoba</taxon>
        <taxon>Euglenozoa</taxon>
        <taxon>Kinetoplastea</taxon>
        <taxon>Metakinetoplastina</taxon>
        <taxon>Trypanosomatida</taxon>
        <taxon>Trypanosomatidae</taxon>
        <taxon>Trypanosoma</taxon>
        <taxon>Herpetosoma</taxon>
    </lineage>
</organism>
<feature type="non-terminal residue" evidence="1">
    <location>
        <position position="107"/>
    </location>
</feature>
<protein>
    <submittedName>
        <fullName evidence="1">Uncharacterized protein</fullName>
    </submittedName>
</protein>
<dbReference type="Proteomes" id="UP000283634">
    <property type="component" value="Unassembled WGS sequence"/>
</dbReference>
<reference evidence="1 2" key="1">
    <citation type="journal article" date="2018" name="BMC Genomics">
        <title>Genomic comparison of Trypanosoma conorhini and Trypanosoma rangeli to Trypanosoma cruzi strains of high and low virulence.</title>
        <authorList>
            <person name="Bradwell K.R."/>
            <person name="Koparde V.N."/>
            <person name="Matveyev A.V."/>
            <person name="Serrano M.G."/>
            <person name="Alves J.M."/>
            <person name="Parikh H."/>
            <person name="Huang B."/>
            <person name="Lee V."/>
            <person name="Espinosa-Alvarez O."/>
            <person name="Ortiz P.A."/>
            <person name="Costa-Martins A.G."/>
            <person name="Teixeira M.M."/>
            <person name="Buck G.A."/>
        </authorList>
    </citation>
    <scope>NUCLEOTIDE SEQUENCE [LARGE SCALE GENOMIC DNA]</scope>
    <source>
        <strain evidence="1 2">AM80</strain>
    </source>
</reference>
<dbReference type="AlphaFoldDB" id="A0A422NZT9"/>
<name>A0A422NZT9_TRYRA</name>
<dbReference type="GeneID" id="40325132"/>
<sequence length="107" mass="11650">MPARRPQSLPFHVLCHVGVVTLRPGVFHGRPRAHGGRERQLFLPCRFQRAVADVWVTACVLNSSHRLKGEAACTMTMCGYRCRGLVRLGGLGGLFIAAHAPPPAIVL</sequence>